<dbReference type="CDD" id="cd00817">
    <property type="entry name" value="ValRS_core"/>
    <property type="match status" value="1"/>
</dbReference>
<dbReference type="GO" id="GO:0002161">
    <property type="term" value="F:aminoacyl-tRNA deacylase activity"/>
    <property type="evidence" value="ECO:0007669"/>
    <property type="project" value="InterPro"/>
</dbReference>
<dbReference type="GO" id="GO:0005524">
    <property type="term" value="F:ATP binding"/>
    <property type="evidence" value="ECO:0007669"/>
    <property type="project" value="UniProtKB-KW"/>
</dbReference>
<keyword evidence="3" id="KW-0963">Cytoplasm</keyword>
<dbReference type="Gene3D" id="3.90.740.10">
    <property type="entry name" value="Valyl/Leucyl/Isoleucyl-tRNA synthetase, editing domain"/>
    <property type="match status" value="1"/>
</dbReference>
<dbReference type="InterPro" id="IPR033705">
    <property type="entry name" value="Anticodon_Ia_Val"/>
</dbReference>
<protein>
    <recommendedName>
        <fullName evidence="2">valine--tRNA ligase</fullName>
        <ecNumber evidence="2">6.1.1.9</ecNumber>
    </recommendedName>
    <alternativeName>
        <fullName evidence="9">Valyl-tRNA synthetase</fullName>
    </alternativeName>
</protein>
<dbReference type="PROSITE" id="PS00178">
    <property type="entry name" value="AA_TRNA_LIGASE_I"/>
    <property type="match status" value="1"/>
</dbReference>
<dbReference type="Pfam" id="PF00133">
    <property type="entry name" value="tRNA-synt_1"/>
    <property type="match status" value="1"/>
</dbReference>
<dbReference type="Gene3D" id="1.10.730.10">
    <property type="entry name" value="Isoleucyl-tRNA Synthetase, Domain 1"/>
    <property type="match status" value="1"/>
</dbReference>
<keyword evidence="5 10" id="KW-0547">Nucleotide-binding</keyword>
<dbReference type="SUPFAM" id="SSF52374">
    <property type="entry name" value="Nucleotidylyl transferase"/>
    <property type="match status" value="1"/>
</dbReference>
<dbReference type="InterPro" id="IPR009080">
    <property type="entry name" value="tRNAsynth_Ia_anticodon-bd"/>
</dbReference>
<keyword evidence="8 10" id="KW-0030">Aminoacyl-tRNA synthetase</keyword>
<dbReference type="InterPro" id="IPR009008">
    <property type="entry name" value="Val/Leu/Ile-tRNA-synth_edit"/>
</dbReference>
<name>A0A023F0K6_TRIIF</name>
<evidence type="ECO:0000256" key="9">
    <source>
        <dbReference type="ARBA" id="ARBA00029936"/>
    </source>
</evidence>
<reference evidence="13" key="1">
    <citation type="journal article" date="2014" name="PLoS Negl. Trop. Dis.">
        <title>An updated insight into the Sialotranscriptome of Triatoma infestans: developmental stage and geographic variations.</title>
        <authorList>
            <person name="Schwarz A."/>
            <person name="Medrano-Mercado N."/>
            <person name="Schaub G.A."/>
            <person name="Struchiner C.J."/>
            <person name="Bargues M.D."/>
            <person name="Levy M.Z."/>
            <person name="Ribeiro J.M."/>
        </authorList>
    </citation>
    <scope>NUCLEOTIDE SEQUENCE</scope>
    <source>
        <strain evidence="13">Chile</strain>
        <tissue evidence="13">Salivary glands</tissue>
    </source>
</reference>
<evidence type="ECO:0000256" key="6">
    <source>
        <dbReference type="ARBA" id="ARBA00022840"/>
    </source>
</evidence>
<dbReference type="PANTHER" id="PTHR11946:SF109">
    <property type="entry name" value="VALINE--TRNA LIGASE"/>
    <property type="match status" value="1"/>
</dbReference>
<dbReference type="CDD" id="cd07962">
    <property type="entry name" value="Anticodon_Ia_Val"/>
    <property type="match status" value="1"/>
</dbReference>
<dbReference type="SUPFAM" id="SSF50677">
    <property type="entry name" value="ValRS/IleRS/LeuRS editing domain"/>
    <property type="match status" value="1"/>
</dbReference>
<dbReference type="NCBIfam" id="NF004349">
    <property type="entry name" value="PRK05729.1"/>
    <property type="match status" value="1"/>
</dbReference>
<evidence type="ECO:0000256" key="7">
    <source>
        <dbReference type="ARBA" id="ARBA00022917"/>
    </source>
</evidence>
<dbReference type="InterPro" id="IPR002303">
    <property type="entry name" value="Valyl-tRNA_ligase"/>
</dbReference>
<evidence type="ECO:0000256" key="3">
    <source>
        <dbReference type="ARBA" id="ARBA00022490"/>
    </source>
</evidence>
<dbReference type="PANTHER" id="PTHR11946">
    <property type="entry name" value="VALYL-TRNA SYNTHETASES"/>
    <property type="match status" value="1"/>
</dbReference>
<keyword evidence="7 10" id="KW-0648">Protein biosynthesis</keyword>
<dbReference type="NCBIfam" id="TIGR00422">
    <property type="entry name" value="valS"/>
    <property type="match status" value="1"/>
</dbReference>
<dbReference type="SUPFAM" id="SSF47323">
    <property type="entry name" value="Anticodon-binding domain of a subclass of class I aminoacyl-tRNA synthetases"/>
    <property type="match status" value="1"/>
</dbReference>
<dbReference type="Pfam" id="PF08264">
    <property type="entry name" value="Anticodon_1"/>
    <property type="match status" value="1"/>
</dbReference>
<evidence type="ECO:0000259" key="11">
    <source>
        <dbReference type="Pfam" id="PF00133"/>
    </source>
</evidence>
<evidence type="ECO:0000256" key="5">
    <source>
        <dbReference type="ARBA" id="ARBA00022741"/>
    </source>
</evidence>
<dbReference type="InterPro" id="IPR002300">
    <property type="entry name" value="aa-tRNA-synth_Ia"/>
</dbReference>
<keyword evidence="6 10" id="KW-0067">ATP-binding</keyword>
<dbReference type="InterPro" id="IPR001412">
    <property type="entry name" value="aa-tRNA-synth_I_CS"/>
</dbReference>
<feature type="non-terminal residue" evidence="13">
    <location>
        <position position="1"/>
    </location>
</feature>
<dbReference type="FunFam" id="3.40.50.620:FF:000078">
    <property type="entry name" value="Valine--tRNA ligase, mitochondrial"/>
    <property type="match status" value="1"/>
</dbReference>
<keyword evidence="4 10" id="KW-0436">Ligase</keyword>
<dbReference type="GO" id="GO:0005829">
    <property type="term" value="C:cytosol"/>
    <property type="evidence" value="ECO:0007669"/>
    <property type="project" value="TreeGrafter"/>
</dbReference>
<evidence type="ECO:0000256" key="4">
    <source>
        <dbReference type="ARBA" id="ARBA00022598"/>
    </source>
</evidence>
<dbReference type="GO" id="GO:0006438">
    <property type="term" value="P:valyl-tRNA aminoacylation"/>
    <property type="evidence" value="ECO:0007669"/>
    <property type="project" value="InterPro"/>
</dbReference>
<dbReference type="InterPro" id="IPR014729">
    <property type="entry name" value="Rossmann-like_a/b/a_fold"/>
</dbReference>
<evidence type="ECO:0000256" key="2">
    <source>
        <dbReference type="ARBA" id="ARBA00013169"/>
    </source>
</evidence>
<accession>A0A023F0K6</accession>
<evidence type="ECO:0000256" key="8">
    <source>
        <dbReference type="ARBA" id="ARBA00023146"/>
    </source>
</evidence>
<feature type="domain" description="Aminoacyl-tRNA synthetase class Ia" evidence="11">
    <location>
        <begin position="19"/>
        <end position="614"/>
    </location>
</feature>
<evidence type="ECO:0000256" key="1">
    <source>
        <dbReference type="ARBA" id="ARBA00005594"/>
    </source>
</evidence>
<proteinExistence type="evidence at transcript level"/>
<comment type="similarity">
    <text evidence="1 10">Belongs to the class-I aminoacyl-tRNA synthetase family.</text>
</comment>
<organism evidence="13">
    <name type="scientific">Triatoma infestans</name>
    <name type="common">Assassin bug</name>
    <dbReference type="NCBI Taxonomy" id="30076"/>
    <lineage>
        <taxon>Eukaryota</taxon>
        <taxon>Metazoa</taxon>
        <taxon>Ecdysozoa</taxon>
        <taxon>Arthropoda</taxon>
        <taxon>Hexapoda</taxon>
        <taxon>Insecta</taxon>
        <taxon>Pterygota</taxon>
        <taxon>Neoptera</taxon>
        <taxon>Paraneoptera</taxon>
        <taxon>Hemiptera</taxon>
        <taxon>Heteroptera</taxon>
        <taxon>Panheteroptera</taxon>
        <taxon>Cimicomorpha</taxon>
        <taxon>Reduviidae</taxon>
        <taxon>Triatominae</taxon>
        <taxon>Triatoma</taxon>
    </lineage>
</organism>
<evidence type="ECO:0000313" key="13">
    <source>
        <dbReference type="EMBL" id="JAC14985.1"/>
    </source>
</evidence>
<feature type="domain" description="Methionyl/Valyl/Leucyl/Isoleucyl-tRNA synthetase anticodon-binding" evidence="12">
    <location>
        <begin position="669"/>
        <end position="812"/>
    </location>
</feature>
<evidence type="ECO:0000259" key="12">
    <source>
        <dbReference type="Pfam" id="PF08264"/>
    </source>
</evidence>
<dbReference type="FunFam" id="3.90.740.10:FF:000008">
    <property type="entry name" value="Valine--tRNA ligase, mitochondrial"/>
    <property type="match status" value="1"/>
</dbReference>
<dbReference type="EMBL" id="GBBI01003727">
    <property type="protein sequence ID" value="JAC14985.1"/>
    <property type="molecule type" value="mRNA"/>
</dbReference>
<dbReference type="InterPro" id="IPR013155">
    <property type="entry name" value="M/V/L/I-tRNA-synth_anticd-bd"/>
</dbReference>
<dbReference type="PRINTS" id="PR00986">
    <property type="entry name" value="TRNASYNTHVAL"/>
</dbReference>
<dbReference type="EC" id="6.1.1.9" evidence="2"/>
<evidence type="ECO:0000256" key="10">
    <source>
        <dbReference type="RuleBase" id="RU363035"/>
    </source>
</evidence>
<dbReference type="GO" id="GO:0004832">
    <property type="term" value="F:valine-tRNA ligase activity"/>
    <property type="evidence" value="ECO:0007669"/>
    <property type="project" value="UniProtKB-EC"/>
</dbReference>
<dbReference type="Gene3D" id="3.40.50.620">
    <property type="entry name" value="HUPs"/>
    <property type="match status" value="2"/>
</dbReference>
<dbReference type="AlphaFoldDB" id="A0A023F0K6"/>
<sequence>LKATYDPSVELELRNKWKVYEVTNTKEKPICSMILPPPNITGNLHLGHALTIAIQDVIARWKLMQSNEVCWVPGFDHAGVATQAIVERSLFAIRGVTRQQLGQEKILEEIWCWKKEKGKRISEQIFSLGPILDWKREIFTLDKEQKESVTSAIMRLWETGLIYRKSSLVNWCCHLGSVLSDIEVTNMNISGPTSVKLPGQERPVMFGRLVQFAYPVEGMEDEIVVATTRPETILGDVAVAVHPSDQRYSHLHGAVLRHPLTGEAVPLIVDCDVDPGFGTGAVKITPAHDHLDFQIGKRHNLPLKQVINENGKLTSECGFYSDLNRWVARENIIEDLAKRGFLRGIHSHDLQIPVCSRTGDVVELILKAQWFIKCKEMAEKASSSVREGHLLLEPEKYNNIWFKWMENIEDWCISRQICWGHEIPFYHCTYGTDSVWLCAYNEKEALIKAQNKFKSLDVSVIKDADVLDTWFSSALLPFTVFGWPKQTEDLRKYYPLSLMVTGNDILFFWVARMVMLGIQLTNQLPFKKVLLHGIICDNLGRKMSKSKGNVIDPMDIIQGSTKENLQNQVIDYHKNGLIDKDEVQTAVAGINDMFPNGIPKCGADSLRFTLLSQKIKNTYVNFDVKECNANRLFCNKLWQAMKFALYWQEKLGIKQQIYSPKLTNLGTVDRWILSRLSIMVDNLNRTLEMNEFHLSTAALKSFFYTDLCGVYIEFIKPFLRSDNEHVSILCCEVLLYCLEVYLRCLTPFMPYICEELYGKLSFRTNDSVLRSTMPSHLQLHDYELDRNVQEVLNIIEAIRRMKAENGISSLKHVLVHIVTEDIKKIEEYKQTVKTLSRCFEVQVTKELPHLSQSNCISEVVNHNIQIYMEINEAIGVSIESGLKKTKLIKELDRLQKMRLDKGYKGVLPEVQQAHAEKILKINSKLKLLNELEKRITKQHLKS</sequence>